<comment type="caution">
    <text evidence="13">The sequence shown here is derived from an EMBL/GenBank/DDBJ whole genome shotgun (WGS) entry which is preliminary data.</text>
</comment>
<dbReference type="Gene3D" id="3.40.630.30">
    <property type="match status" value="1"/>
</dbReference>
<dbReference type="InterPro" id="IPR013562">
    <property type="entry name" value="TmcA/NAT10_N"/>
</dbReference>
<dbReference type="GO" id="GO:1990883">
    <property type="term" value="F:18S rRNA cytidine N-acetyltransferase activity"/>
    <property type="evidence" value="ECO:0007669"/>
    <property type="project" value="TreeGrafter"/>
</dbReference>
<feature type="domain" description="Possible tRNA binding" evidence="12">
    <location>
        <begin position="891"/>
        <end position="1037"/>
    </location>
</feature>
<dbReference type="Proteomes" id="UP000018320">
    <property type="component" value="Unassembled WGS sequence"/>
</dbReference>
<evidence type="ECO:0000259" key="12">
    <source>
        <dbReference type="Pfam" id="PF13725"/>
    </source>
</evidence>
<feature type="domain" description="TcmA/NAT10 helicase" evidence="9">
    <location>
        <begin position="408"/>
        <end position="611"/>
    </location>
</feature>
<keyword evidence="4" id="KW-0819">tRNA processing</keyword>
<dbReference type="VEuPathDB" id="GiardiaDB:GL50803_0014277"/>
<evidence type="ECO:0000259" key="11">
    <source>
        <dbReference type="Pfam" id="PF13718"/>
    </source>
</evidence>
<accession>V6T9V8</accession>
<dbReference type="Gene3D" id="3.40.50.11040">
    <property type="match status" value="1"/>
</dbReference>
<evidence type="ECO:0000256" key="3">
    <source>
        <dbReference type="ARBA" id="ARBA00022679"/>
    </source>
</evidence>
<dbReference type="PANTHER" id="PTHR10925">
    <property type="entry name" value="N-ACETYLTRANSFERASE 10"/>
    <property type="match status" value="1"/>
</dbReference>
<dbReference type="VEuPathDB" id="GiardiaDB:GL50581_2046"/>
<gene>
    <name evidence="13" type="ORF">DHA2_14277</name>
</gene>
<dbReference type="GO" id="GO:0005524">
    <property type="term" value="F:ATP binding"/>
    <property type="evidence" value="ECO:0007669"/>
    <property type="project" value="UniProtKB-KW"/>
</dbReference>
<evidence type="ECO:0000256" key="2">
    <source>
        <dbReference type="ARBA" id="ARBA00022552"/>
    </source>
</evidence>
<proteinExistence type="predicted"/>
<reference evidence="14" key="1">
    <citation type="submission" date="2012-02" db="EMBL/GenBank/DDBJ databases">
        <title>Genome sequencing of Giardia lamblia Genotypes A2 and B isolates (DH and GS) and comparative analysis with the genomes of Genotypes A1 and E (WB and Pig).</title>
        <authorList>
            <person name="Adam R."/>
            <person name="Dahlstrom E."/>
            <person name="Martens C."/>
            <person name="Bruno D."/>
            <person name="Barbian K."/>
            <person name="Porcella S.F."/>
            <person name="Nash T."/>
        </authorList>
    </citation>
    <scope>NUCLEOTIDE SEQUENCE</scope>
    <source>
        <strain evidence="14">DH</strain>
    </source>
</reference>
<evidence type="ECO:0000313" key="14">
    <source>
        <dbReference type="Proteomes" id="UP000018320"/>
    </source>
</evidence>
<keyword evidence="5" id="KW-0547">Nucleotide-binding</keyword>
<dbReference type="EMBL" id="AHGT01000094">
    <property type="protein sequence ID" value="ESU35207.1"/>
    <property type="molecule type" value="Genomic_DNA"/>
</dbReference>
<dbReference type="InterPro" id="IPR032672">
    <property type="entry name" value="TmcA/NAT10/Kre33"/>
</dbReference>
<dbReference type="GO" id="GO:1904812">
    <property type="term" value="P:rRNA acetylation involved in maturation of SSU-rRNA"/>
    <property type="evidence" value="ECO:0007669"/>
    <property type="project" value="TreeGrafter"/>
</dbReference>
<keyword evidence="3 13" id="KW-0808">Transferase</keyword>
<dbReference type="InterPro" id="IPR027992">
    <property type="entry name" value="tRNA_bind_dom"/>
</dbReference>
<dbReference type="FunFam" id="3.40.630.30:FF:000180">
    <property type="entry name" value="RNA cytidine acetyltransferase"/>
    <property type="match status" value="1"/>
</dbReference>
<dbReference type="GO" id="GO:0005730">
    <property type="term" value="C:nucleolus"/>
    <property type="evidence" value="ECO:0007669"/>
    <property type="project" value="UniProtKB-SubCell"/>
</dbReference>
<evidence type="ECO:0000259" key="9">
    <source>
        <dbReference type="Pfam" id="PF05127"/>
    </source>
</evidence>
<dbReference type="InterPro" id="IPR027417">
    <property type="entry name" value="P-loop_NTPase"/>
</dbReference>
<dbReference type="Gene3D" id="3.40.50.300">
    <property type="entry name" value="P-loop containing nucleotide triphosphate hydrolases"/>
    <property type="match status" value="1"/>
</dbReference>
<protein>
    <submittedName>
        <fullName evidence="13">N-acetyltransferase, GNAT family protein</fullName>
    </submittedName>
</protein>
<evidence type="ECO:0000313" key="13">
    <source>
        <dbReference type="EMBL" id="ESU35207.1"/>
    </source>
</evidence>
<name>V6T9V8_GIAIN</name>
<sequence>VLKHHRPPQLKLPPLGTTFAINCKIKTDMAQSVRVNSRGESLKAIDKRLTTLLNSGYESFQRSLIIIVGDGGLYQVPNLFSILKMTRTSQLSIMWCYDEMPKLSSNKRKRNKEFRQLKNRGELQEEELSVEAQFYANTNIRYLHYRDTELALGTTVDMLILQDFKALTPNIIGQTVECVRGGGLILFLLNNMHDLSQLHAVVMNFHSRFSNINNREVSNDLHIKARFNSRFIALLEYLPRFLLVNDTLEVIQITEGIQNLMTNLSAQDGSVEKRVAAFTAYKNEHKSSSLLAKTFISLCATLEQAKLVIQVLEMLDNVDRIRKLADKNAMLEKEPVKRDGKGPREPSRKRYFVREKETYTREDISESSVDQDVDASLEEQNAGHELLQTLTQNANALATATRFPICSLIAARGRGKSASLGLIVALMIFQGYNHVLISAPNPINVQTVFEFCIIGLKALDYQEARDYTVRRVGPKATDPIIELRITRKVKQVIAYIMPSTLAAYCQANERASSSILNFIDAILLDECAAIPLKLVRQIVDNVEANMLCFISSTCYGYEASGRALSLKLLHDLERSGSKRGQGLVKLSLNEPIRYAPNDSIEKWVNQLLCLDQVNGLVTSLEEGPEIAASFPQPQSCTLYRVNKDALFSGLPQSELFLQTIWSIFSASHYKNSPNDLILLSDNPLHEIFVLCPPITDSKRIPTVLCACQICYEGKLKQNIVKEALSQQKRLDGDMIAWLLSQQFQDVSFSSLSGARVVRIATNASYMRGGYGSHTLELLSSFFKEELLNPTEIKRLEAKKKERIEKLAKQKGISINDAKQEIEALTPALLQNCGTVYPSDLTWLGVGFGITLDLLNFWRKNQYLPVYIRQTRNETTGEHTCLMVRSLKENPFINNFATSFRSRFLRLLRYDFAELPIEIAFKVSWPTNTVALAHDADQVAIRAALTKQDVVRLRGFVRHQLDFMAVRDLVPILAELIFTEKLSPVSLSHASARIFLGIGLMNMRQLDVAQQLGLVSDVAFSQVESIFTKTVEVLLRILEPLVGLVAELGAGASK</sequence>
<evidence type="ECO:0000256" key="6">
    <source>
        <dbReference type="ARBA" id="ARBA00022840"/>
    </source>
</evidence>
<keyword evidence="6" id="KW-0067">ATP-binding</keyword>
<keyword evidence="7" id="KW-0539">Nucleus</keyword>
<dbReference type="GO" id="GO:0008033">
    <property type="term" value="P:tRNA processing"/>
    <property type="evidence" value="ECO:0007669"/>
    <property type="project" value="UniProtKB-KW"/>
</dbReference>
<evidence type="ECO:0000256" key="4">
    <source>
        <dbReference type="ARBA" id="ARBA00022694"/>
    </source>
</evidence>
<dbReference type="Pfam" id="PF13718">
    <property type="entry name" value="GNAT_acetyltr_2"/>
    <property type="match status" value="1"/>
</dbReference>
<dbReference type="PANTHER" id="PTHR10925:SF5">
    <property type="entry name" value="RNA CYTIDINE ACETYLTRANSFERASE"/>
    <property type="match status" value="1"/>
</dbReference>
<evidence type="ECO:0000259" key="10">
    <source>
        <dbReference type="Pfam" id="PF08351"/>
    </source>
</evidence>
<dbReference type="AlphaFoldDB" id="V6T9V8"/>
<dbReference type="InterPro" id="IPR000182">
    <property type="entry name" value="GNAT_dom"/>
</dbReference>
<organism evidence="13 14">
    <name type="scientific">Giardia intestinalis</name>
    <name type="common">Giardia lamblia</name>
    <dbReference type="NCBI Taxonomy" id="5741"/>
    <lineage>
        <taxon>Eukaryota</taxon>
        <taxon>Metamonada</taxon>
        <taxon>Diplomonadida</taxon>
        <taxon>Hexamitidae</taxon>
        <taxon>Giardiinae</taxon>
        <taxon>Giardia</taxon>
    </lineage>
</organism>
<evidence type="ECO:0000256" key="5">
    <source>
        <dbReference type="ARBA" id="ARBA00022741"/>
    </source>
</evidence>
<reference evidence="13 14" key="2">
    <citation type="journal article" date="2013" name="Genome Biol. Evol.">
        <title>Genome sequencing of Giardia lamblia genotypes A2 and B isolates (DH and GS) and comparative analysis with the genomes of genotypes A1 and E (WB and Pig).</title>
        <authorList>
            <person name="Adam R.D."/>
            <person name="Dahlstrom E.W."/>
            <person name="Martens C.A."/>
            <person name="Bruno D.P."/>
            <person name="Barbian K.D."/>
            <person name="Ricklefs S.M."/>
            <person name="Hernandez M.M."/>
            <person name="Narla N.P."/>
            <person name="Patel R.B."/>
            <person name="Porcella S.F."/>
            <person name="Nash T.E."/>
        </authorList>
    </citation>
    <scope>NUCLEOTIDE SEQUENCE [LARGE SCALE GENOMIC DNA]</scope>
    <source>
        <strain evidence="13 14">DH</strain>
    </source>
</reference>
<evidence type="ECO:0000256" key="7">
    <source>
        <dbReference type="ARBA" id="ARBA00023242"/>
    </source>
</evidence>
<feature type="domain" description="TmcA/NAT10 N-terminal" evidence="10">
    <location>
        <begin position="48"/>
        <end position="244"/>
    </location>
</feature>
<dbReference type="GO" id="GO:0030686">
    <property type="term" value="C:90S preribosome"/>
    <property type="evidence" value="ECO:0007669"/>
    <property type="project" value="TreeGrafter"/>
</dbReference>
<dbReference type="GO" id="GO:0000049">
    <property type="term" value="F:tRNA binding"/>
    <property type="evidence" value="ECO:0007669"/>
    <property type="project" value="TreeGrafter"/>
</dbReference>
<evidence type="ECO:0000256" key="8">
    <source>
        <dbReference type="ARBA" id="ARBA00023315"/>
    </source>
</evidence>
<keyword evidence="8" id="KW-0012">Acyltransferase</keyword>
<dbReference type="Pfam" id="PF13725">
    <property type="entry name" value="tRNA_bind_2"/>
    <property type="match status" value="1"/>
</dbReference>
<comment type="subcellular location">
    <subcellularLocation>
        <location evidence="1">Nucleus</location>
        <location evidence="1">Nucleolus</location>
    </subcellularLocation>
</comment>
<dbReference type="VEuPathDB" id="GiardiaDB:QR46_4086"/>
<keyword evidence="2" id="KW-0698">rRNA processing</keyword>
<dbReference type="VEuPathDB" id="GiardiaDB:DHA2_14277"/>
<dbReference type="InterPro" id="IPR007807">
    <property type="entry name" value="TcmA/NAT10_helicase"/>
</dbReference>
<feature type="non-terminal residue" evidence="13">
    <location>
        <position position="1"/>
    </location>
</feature>
<feature type="domain" description="N-acetyltransferase" evidence="11">
    <location>
        <begin position="660"/>
        <end position="887"/>
    </location>
</feature>
<evidence type="ECO:0000256" key="1">
    <source>
        <dbReference type="ARBA" id="ARBA00004604"/>
    </source>
</evidence>
<dbReference type="Pfam" id="PF08351">
    <property type="entry name" value="TmcA_N"/>
    <property type="match status" value="1"/>
</dbReference>
<dbReference type="Pfam" id="PF05127">
    <property type="entry name" value="NAT10_TcmA_helicase"/>
    <property type="match status" value="1"/>
</dbReference>